<evidence type="ECO:0000259" key="1">
    <source>
        <dbReference type="Pfam" id="PF07238"/>
    </source>
</evidence>
<name>A0A918UEK7_9SPHN</name>
<evidence type="ECO:0000313" key="2">
    <source>
        <dbReference type="EMBL" id="GGZ01075.1"/>
    </source>
</evidence>
<dbReference type="RefSeq" id="WP_189620559.1">
    <property type="nucleotide sequence ID" value="NZ_BMZA01000004.1"/>
</dbReference>
<dbReference type="Proteomes" id="UP000648075">
    <property type="component" value="Unassembled WGS sequence"/>
</dbReference>
<evidence type="ECO:0000313" key="3">
    <source>
        <dbReference type="Proteomes" id="UP000648075"/>
    </source>
</evidence>
<comment type="caution">
    <text evidence="2">The sequence shown here is derived from an EMBL/GenBank/DDBJ whole genome shotgun (WGS) entry which is preliminary data.</text>
</comment>
<dbReference type="Pfam" id="PF07238">
    <property type="entry name" value="PilZ"/>
    <property type="match status" value="1"/>
</dbReference>
<gene>
    <name evidence="2" type="ORF">GCM10011614_14890</name>
</gene>
<organism evidence="2 3">
    <name type="scientific">Novosphingobium colocasiae</name>
    <dbReference type="NCBI Taxonomy" id="1256513"/>
    <lineage>
        <taxon>Bacteria</taxon>
        <taxon>Pseudomonadati</taxon>
        <taxon>Pseudomonadota</taxon>
        <taxon>Alphaproteobacteria</taxon>
        <taxon>Sphingomonadales</taxon>
        <taxon>Sphingomonadaceae</taxon>
        <taxon>Novosphingobium</taxon>
    </lineage>
</organism>
<accession>A0A918UEK7</accession>
<reference evidence="2" key="2">
    <citation type="submission" date="2020-09" db="EMBL/GenBank/DDBJ databases">
        <authorList>
            <person name="Sun Q."/>
            <person name="Kim S."/>
        </authorList>
    </citation>
    <scope>NUCLEOTIDE SEQUENCE</scope>
    <source>
        <strain evidence="2">KCTC 32255</strain>
    </source>
</reference>
<protein>
    <recommendedName>
        <fullName evidence="1">PilZ domain-containing protein</fullName>
    </recommendedName>
</protein>
<proteinExistence type="predicted"/>
<dbReference type="GO" id="GO:0035438">
    <property type="term" value="F:cyclic-di-GMP binding"/>
    <property type="evidence" value="ECO:0007669"/>
    <property type="project" value="InterPro"/>
</dbReference>
<reference evidence="2" key="1">
    <citation type="journal article" date="2014" name="Int. J. Syst. Evol. Microbiol.">
        <title>Complete genome sequence of Corynebacterium casei LMG S-19264T (=DSM 44701T), isolated from a smear-ripened cheese.</title>
        <authorList>
            <consortium name="US DOE Joint Genome Institute (JGI-PGF)"/>
            <person name="Walter F."/>
            <person name="Albersmeier A."/>
            <person name="Kalinowski J."/>
            <person name="Ruckert C."/>
        </authorList>
    </citation>
    <scope>NUCLEOTIDE SEQUENCE</scope>
    <source>
        <strain evidence="2">KCTC 32255</strain>
    </source>
</reference>
<dbReference type="InterPro" id="IPR009875">
    <property type="entry name" value="PilZ_domain"/>
</dbReference>
<dbReference type="EMBL" id="BMZA01000004">
    <property type="protein sequence ID" value="GGZ01075.1"/>
    <property type="molecule type" value="Genomic_DNA"/>
</dbReference>
<dbReference type="SUPFAM" id="SSF141371">
    <property type="entry name" value="PilZ domain-like"/>
    <property type="match status" value="1"/>
</dbReference>
<sequence>MPGLDQDRYQIAAQEDRSGYRNRTSVPASLRASGGRAFQTVVRDLSVSGFSATAISFVHPGTRCWLTMPGLDSQAARVVWWESGVVGCAFEDLLDPDLFEGVLERWQNRGGMPAGR</sequence>
<dbReference type="AlphaFoldDB" id="A0A918UEK7"/>
<keyword evidence="3" id="KW-1185">Reference proteome</keyword>
<feature type="domain" description="PilZ" evidence="1">
    <location>
        <begin position="16"/>
        <end position="97"/>
    </location>
</feature>